<evidence type="ECO:0000256" key="1">
    <source>
        <dbReference type="ARBA" id="ARBA00023125"/>
    </source>
</evidence>
<comment type="caution">
    <text evidence="4">The sequence shown here is derived from an EMBL/GenBank/DDBJ whole genome shotgun (WGS) entry which is preliminary data.</text>
</comment>
<gene>
    <name evidence="4" type="ORF">FB465_0935</name>
</gene>
<dbReference type="Pfam" id="PF00440">
    <property type="entry name" value="TetR_N"/>
    <property type="match status" value="1"/>
</dbReference>
<dbReference type="EMBL" id="VIVR01000001">
    <property type="protein sequence ID" value="TWE15979.1"/>
    <property type="molecule type" value="Genomic_DNA"/>
</dbReference>
<dbReference type="InterPro" id="IPR050109">
    <property type="entry name" value="HTH-type_TetR-like_transc_reg"/>
</dbReference>
<dbReference type="PANTHER" id="PTHR30055:SF226">
    <property type="entry name" value="HTH-TYPE TRANSCRIPTIONAL REGULATOR PKSA"/>
    <property type="match status" value="1"/>
</dbReference>
<accession>A0A561EK55</accession>
<keyword evidence="1 2" id="KW-0238">DNA-binding</keyword>
<evidence type="ECO:0000256" key="2">
    <source>
        <dbReference type="PROSITE-ProRule" id="PRU00335"/>
    </source>
</evidence>
<feature type="domain" description="HTH tetR-type" evidence="3">
    <location>
        <begin position="6"/>
        <end position="66"/>
    </location>
</feature>
<dbReference type="OrthoDB" id="8701707at2"/>
<dbReference type="AlphaFoldDB" id="A0A561EK55"/>
<dbReference type="GO" id="GO:0003700">
    <property type="term" value="F:DNA-binding transcription factor activity"/>
    <property type="evidence" value="ECO:0007669"/>
    <property type="project" value="TreeGrafter"/>
</dbReference>
<dbReference type="InterPro" id="IPR009057">
    <property type="entry name" value="Homeodomain-like_sf"/>
</dbReference>
<proteinExistence type="predicted"/>
<dbReference type="RefSeq" id="WP_145787814.1">
    <property type="nucleotide sequence ID" value="NZ_BAAABR010000026.1"/>
</dbReference>
<keyword evidence="5" id="KW-1185">Reference proteome</keyword>
<evidence type="ECO:0000259" key="3">
    <source>
        <dbReference type="PROSITE" id="PS50977"/>
    </source>
</evidence>
<name>A0A561EK55_9ACTN</name>
<evidence type="ECO:0000313" key="5">
    <source>
        <dbReference type="Proteomes" id="UP000318416"/>
    </source>
</evidence>
<evidence type="ECO:0000313" key="4">
    <source>
        <dbReference type="EMBL" id="TWE15979.1"/>
    </source>
</evidence>
<dbReference type="Proteomes" id="UP000318416">
    <property type="component" value="Unassembled WGS sequence"/>
</dbReference>
<sequence length="202" mass="21614">MARPPRYDESVLLDAAVRLAAAAGPAAVTMAAVAKESGAPNGSVYHRFPQRVVLLAELWLRTVGRFQESYLAALDSAPEPHRAAAAAARHVVSWSRAHPQEASLLLHGPDEFGRDEWPEEHTRRAQHGNRRVFGAVAQLAESLGATTAVEAERISLAVIDLPLAIVRRHLRNGRPLPGHAEELAECCVADLIGDGLIGDGGP</sequence>
<dbReference type="Gene3D" id="1.10.357.10">
    <property type="entry name" value="Tetracycline Repressor, domain 2"/>
    <property type="match status" value="1"/>
</dbReference>
<reference evidence="4 5" key="1">
    <citation type="submission" date="2019-06" db="EMBL/GenBank/DDBJ databases">
        <title>Sequencing the genomes of 1000 actinobacteria strains.</title>
        <authorList>
            <person name="Klenk H.-P."/>
        </authorList>
    </citation>
    <scope>NUCLEOTIDE SEQUENCE [LARGE SCALE GENOMIC DNA]</scope>
    <source>
        <strain evidence="4 5">DSM 41649</strain>
    </source>
</reference>
<dbReference type="SUPFAM" id="SSF46689">
    <property type="entry name" value="Homeodomain-like"/>
    <property type="match status" value="1"/>
</dbReference>
<dbReference type="PANTHER" id="PTHR30055">
    <property type="entry name" value="HTH-TYPE TRANSCRIPTIONAL REGULATOR RUTR"/>
    <property type="match status" value="1"/>
</dbReference>
<dbReference type="InterPro" id="IPR001647">
    <property type="entry name" value="HTH_TetR"/>
</dbReference>
<feature type="DNA-binding region" description="H-T-H motif" evidence="2">
    <location>
        <begin position="29"/>
        <end position="48"/>
    </location>
</feature>
<dbReference type="GO" id="GO:0000976">
    <property type="term" value="F:transcription cis-regulatory region binding"/>
    <property type="evidence" value="ECO:0007669"/>
    <property type="project" value="TreeGrafter"/>
</dbReference>
<protein>
    <submittedName>
        <fullName evidence="4">TetR family transcriptional regulator</fullName>
    </submittedName>
</protein>
<dbReference type="PROSITE" id="PS50977">
    <property type="entry name" value="HTH_TETR_2"/>
    <property type="match status" value="1"/>
</dbReference>
<organism evidence="4 5">
    <name type="scientific">Kitasatospora atroaurantiaca</name>
    <dbReference type="NCBI Taxonomy" id="285545"/>
    <lineage>
        <taxon>Bacteria</taxon>
        <taxon>Bacillati</taxon>
        <taxon>Actinomycetota</taxon>
        <taxon>Actinomycetes</taxon>
        <taxon>Kitasatosporales</taxon>
        <taxon>Streptomycetaceae</taxon>
        <taxon>Kitasatospora</taxon>
    </lineage>
</organism>